<dbReference type="InParanoid" id="A0A1Y1YH54"/>
<dbReference type="PROSITE" id="PS51186">
    <property type="entry name" value="GNAT"/>
    <property type="match status" value="1"/>
</dbReference>
<dbReference type="EMBL" id="MCFE01000137">
    <property type="protein sequence ID" value="ORX97203.1"/>
    <property type="molecule type" value="Genomic_DNA"/>
</dbReference>
<reference evidence="2 3" key="1">
    <citation type="submission" date="2016-07" db="EMBL/GenBank/DDBJ databases">
        <title>Pervasive Adenine N6-methylation of Active Genes in Fungi.</title>
        <authorList>
            <consortium name="DOE Joint Genome Institute"/>
            <person name="Mondo S.J."/>
            <person name="Dannebaum R.O."/>
            <person name="Kuo R.C."/>
            <person name="Labutti K."/>
            <person name="Haridas S."/>
            <person name="Kuo A."/>
            <person name="Salamov A."/>
            <person name="Ahrendt S.R."/>
            <person name="Lipzen A."/>
            <person name="Sullivan W."/>
            <person name="Andreopoulos W.B."/>
            <person name="Clum A."/>
            <person name="Lindquist E."/>
            <person name="Daum C."/>
            <person name="Ramamoorthy G.K."/>
            <person name="Gryganskyi A."/>
            <person name="Culley D."/>
            <person name="Magnuson J.K."/>
            <person name="James T.Y."/>
            <person name="O'Malley M.A."/>
            <person name="Stajich J.E."/>
            <person name="Spatafora J.W."/>
            <person name="Visel A."/>
            <person name="Grigoriev I.V."/>
        </authorList>
    </citation>
    <scope>NUCLEOTIDE SEQUENCE [LARGE SCALE GENOMIC DNA]</scope>
    <source>
        <strain evidence="2 3">CBS 931.73</strain>
    </source>
</reference>
<dbReference type="InterPro" id="IPR016181">
    <property type="entry name" value="Acyl_CoA_acyltransferase"/>
</dbReference>
<dbReference type="OrthoDB" id="424551at2759"/>
<comment type="caution">
    <text evidence="2">The sequence shown here is derived from an EMBL/GenBank/DDBJ whole genome shotgun (WGS) entry which is preliminary data.</text>
</comment>
<evidence type="ECO:0000313" key="3">
    <source>
        <dbReference type="Proteomes" id="UP000193498"/>
    </source>
</evidence>
<accession>A0A1Y1YH54</accession>
<dbReference type="AlphaFoldDB" id="A0A1Y1YH54"/>
<keyword evidence="3" id="KW-1185">Reference proteome</keyword>
<sequence length="161" mass="18804">MSVRAAKLGDIETLLFIAHETQKALRAAGSLQEIGIHQQNELEDYVSRGYMYLFEEEGVLGSVKLEPLPADKVQQWTLQPKRKYTFLSNFMLLPKYQNSGRGVKLMERILLLLHDEETTVVLDCWEGNSKLRHFYQEKCHFTLHGVFPENDYWIAVFKKLR</sequence>
<dbReference type="GO" id="GO:0016747">
    <property type="term" value="F:acyltransferase activity, transferring groups other than amino-acyl groups"/>
    <property type="evidence" value="ECO:0007669"/>
    <property type="project" value="InterPro"/>
</dbReference>
<evidence type="ECO:0000313" key="2">
    <source>
        <dbReference type="EMBL" id="ORX97203.1"/>
    </source>
</evidence>
<proteinExistence type="predicted"/>
<gene>
    <name evidence="2" type="ORF">K493DRAFT_300552</name>
</gene>
<name>A0A1Y1YH54_9FUNG</name>
<dbReference type="Pfam" id="PF00583">
    <property type="entry name" value="Acetyltransf_1"/>
    <property type="match status" value="1"/>
</dbReference>
<dbReference type="SUPFAM" id="SSF55729">
    <property type="entry name" value="Acyl-CoA N-acyltransferases (Nat)"/>
    <property type="match status" value="1"/>
</dbReference>
<organism evidence="2 3">
    <name type="scientific">Basidiobolus meristosporus CBS 931.73</name>
    <dbReference type="NCBI Taxonomy" id="1314790"/>
    <lineage>
        <taxon>Eukaryota</taxon>
        <taxon>Fungi</taxon>
        <taxon>Fungi incertae sedis</taxon>
        <taxon>Zoopagomycota</taxon>
        <taxon>Entomophthoromycotina</taxon>
        <taxon>Basidiobolomycetes</taxon>
        <taxon>Basidiobolales</taxon>
        <taxon>Basidiobolaceae</taxon>
        <taxon>Basidiobolus</taxon>
    </lineage>
</organism>
<evidence type="ECO:0000259" key="1">
    <source>
        <dbReference type="PROSITE" id="PS51186"/>
    </source>
</evidence>
<protein>
    <recommendedName>
        <fullName evidence="1">N-acetyltransferase domain-containing protein</fullName>
    </recommendedName>
</protein>
<dbReference type="Gene3D" id="3.40.630.30">
    <property type="match status" value="1"/>
</dbReference>
<dbReference type="Proteomes" id="UP000193498">
    <property type="component" value="Unassembled WGS sequence"/>
</dbReference>
<dbReference type="InterPro" id="IPR000182">
    <property type="entry name" value="GNAT_dom"/>
</dbReference>
<feature type="domain" description="N-acetyltransferase" evidence="1">
    <location>
        <begin position="1"/>
        <end position="161"/>
    </location>
</feature>